<dbReference type="KEGG" id="cmax:111492784"/>
<reference evidence="6 7" key="1">
    <citation type="submission" date="2025-04" db="UniProtKB">
        <authorList>
            <consortium name="RefSeq"/>
        </authorList>
    </citation>
    <scope>IDENTIFICATION</scope>
    <source>
        <tissue evidence="6 7">Young leaves</tissue>
    </source>
</reference>
<feature type="domain" description="Carbohydrate kinase PfkB" evidence="4">
    <location>
        <begin position="202"/>
        <end position="278"/>
    </location>
</feature>
<dbReference type="GeneID" id="111492784"/>
<dbReference type="GO" id="GO:0016301">
    <property type="term" value="F:kinase activity"/>
    <property type="evidence" value="ECO:0007669"/>
    <property type="project" value="UniProtKB-KW"/>
</dbReference>
<dbReference type="InterPro" id="IPR002173">
    <property type="entry name" value="Carboh/pur_kinase_PfkB_CS"/>
</dbReference>
<gene>
    <name evidence="6 7" type="primary">LOC111492784</name>
</gene>
<dbReference type="OrthoDB" id="497927at2759"/>
<comment type="similarity">
    <text evidence="1">Belongs to the carbohydrate kinase PfkB family.</text>
</comment>
<dbReference type="Proteomes" id="UP000504608">
    <property type="component" value="Unplaced"/>
</dbReference>
<evidence type="ECO:0000256" key="3">
    <source>
        <dbReference type="ARBA" id="ARBA00022777"/>
    </source>
</evidence>
<evidence type="ECO:0000313" key="6">
    <source>
        <dbReference type="RefSeq" id="XP_022997999.1"/>
    </source>
</evidence>
<dbReference type="InterPro" id="IPR029056">
    <property type="entry name" value="Ribokinase-like"/>
</dbReference>
<dbReference type="SUPFAM" id="SSF53613">
    <property type="entry name" value="Ribokinase-like"/>
    <property type="match status" value="1"/>
</dbReference>
<dbReference type="PROSITE" id="PS00584">
    <property type="entry name" value="PFKB_KINASES_2"/>
    <property type="match status" value="1"/>
</dbReference>
<dbReference type="InterPro" id="IPR050306">
    <property type="entry name" value="PfkB_Carbo_kinase"/>
</dbReference>
<evidence type="ECO:0000313" key="5">
    <source>
        <dbReference type="Proteomes" id="UP000504608"/>
    </source>
</evidence>
<keyword evidence="3" id="KW-0418">Kinase</keyword>
<dbReference type="PANTHER" id="PTHR43085:SF13">
    <property type="entry name" value="INOSITOL 3-KINASE"/>
    <property type="match status" value="1"/>
</dbReference>
<name>A0A6J1KD46_CUCMA</name>
<dbReference type="RefSeq" id="XP_022998000.1">
    <property type="nucleotide sequence ID" value="XM_023142232.1"/>
</dbReference>
<protein>
    <submittedName>
        <fullName evidence="6 7">Inositol 3-kinase-like</fullName>
    </submittedName>
</protein>
<evidence type="ECO:0000256" key="2">
    <source>
        <dbReference type="ARBA" id="ARBA00022679"/>
    </source>
</evidence>
<dbReference type="GO" id="GO:0010264">
    <property type="term" value="P:myo-inositol hexakisphosphate biosynthetic process"/>
    <property type="evidence" value="ECO:0007669"/>
    <property type="project" value="TreeGrafter"/>
</dbReference>
<proteinExistence type="inferred from homology"/>
<accession>A0A6J1KD46</accession>
<dbReference type="InterPro" id="IPR011611">
    <property type="entry name" value="PfkB_dom"/>
</dbReference>
<evidence type="ECO:0000256" key="1">
    <source>
        <dbReference type="ARBA" id="ARBA00010688"/>
    </source>
</evidence>
<keyword evidence="2" id="KW-0808">Transferase</keyword>
<dbReference type="AlphaFoldDB" id="A0A6J1KD46"/>
<dbReference type="RefSeq" id="XP_022997999.1">
    <property type="nucleotide sequence ID" value="XM_023142231.1"/>
</dbReference>
<organism evidence="5 6">
    <name type="scientific">Cucurbita maxima</name>
    <name type="common">Pumpkin</name>
    <name type="synonym">Winter squash</name>
    <dbReference type="NCBI Taxonomy" id="3661"/>
    <lineage>
        <taxon>Eukaryota</taxon>
        <taxon>Viridiplantae</taxon>
        <taxon>Streptophyta</taxon>
        <taxon>Embryophyta</taxon>
        <taxon>Tracheophyta</taxon>
        <taxon>Spermatophyta</taxon>
        <taxon>Magnoliopsida</taxon>
        <taxon>eudicotyledons</taxon>
        <taxon>Gunneridae</taxon>
        <taxon>Pentapetalae</taxon>
        <taxon>rosids</taxon>
        <taxon>fabids</taxon>
        <taxon>Cucurbitales</taxon>
        <taxon>Cucurbitaceae</taxon>
        <taxon>Cucurbiteae</taxon>
        <taxon>Cucurbita</taxon>
    </lineage>
</organism>
<dbReference type="Gene3D" id="3.40.1190.20">
    <property type="match status" value="1"/>
</dbReference>
<evidence type="ECO:0000259" key="4">
    <source>
        <dbReference type="Pfam" id="PF00294"/>
    </source>
</evidence>
<sequence>MVSDTKDPPPNFPPRALIVGNFCHDILIRDAHVVTESLGGAASFISTVFEGLSVPYLTVSKVGEDFAYSTNQSPIVVGNSKTTTFRAFFDSSIAGDGHGDRILKRVSACAPILPSDLPDFRFEFGMAVGVGGEVLPETLERMIEICDVVFVDIQSLIRVFDEIDGTVQHVNLKESGFFHLLPRIGLLKASAEEAPFMDAEEVKKLCPVVVTNGKEGCKLYSNGSVLQIAPFTATQLDPTGAGDSFLGGFAAGFTAGLAVPDAALLGNLFGSLTVAQIGLPHFESRILQRIKDEVDRRKLQFIDSLSPGENELIHWIPEGHEQFHKSLGTVRSEFQLNLPASHRAVEQVNGANLKL</sequence>
<evidence type="ECO:0000313" key="7">
    <source>
        <dbReference type="RefSeq" id="XP_022998000.1"/>
    </source>
</evidence>
<keyword evidence="5" id="KW-1185">Reference proteome</keyword>
<dbReference type="Pfam" id="PF00294">
    <property type="entry name" value="PfkB"/>
    <property type="match status" value="1"/>
</dbReference>
<dbReference type="PANTHER" id="PTHR43085">
    <property type="entry name" value="HEXOKINASE FAMILY MEMBER"/>
    <property type="match status" value="1"/>
</dbReference>